<proteinExistence type="predicted"/>
<keyword evidence="3" id="KW-1185">Reference proteome</keyword>
<feature type="compositionally biased region" description="Basic residues" evidence="1">
    <location>
        <begin position="140"/>
        <end position="151"/>
    </location>
</feature>
<accession>B6QNR9</accession>
<dbReference type="Proteomes" id="UP000001294">
    <property type="component" value="Unassembled WGS sequence"/>
</dbReference>
<protein>
    <submittedName>
        <fullName evidence="2">Uncharacterized protein</fullName>
    </submittedName>
</protein>
<sequence>MSAPSSPVSPRHRRHPSSLDITPTINDANDNGYFYLQTPQSPGALSADGQHQRHSISSISDRRMSAEYMGAVDSGGGLGNLADELADAWGDGEGYDDASGIEVNDQVNNIHHEDEHSSGEQTPREQTSPTHANSLQPPRNRQKTIQNRHRRTESQYDGSDYGNDSDFDEGSEFSPNLERRLAGIESLARRGIEENGSSNDQIIHRFVEGLKDLGAQSGIENGAARLITAHTSITSHLTHQTRALQTLIHPLLFSHFPLISTESMDDLIPLIDEGLLPNLPLPFPTQRARISSPSSTLRPESASSVRSTQSQIAAATASMDPLLSLQSLLGQTSDLTLTLRTLSDTLHESRQLTSTASRRLRSARELVAEIKREDEDREEGHRWIESGQWDRKLKEREAGRVCGEVVSGFEAVCGEWRRKLFGATAAEAAA</sequence>
<dbReference type="OrthoDB" id="5427526at2759"/>
<evidence type="ECO:0000313" key="2">
    <source>
        <dbReference type="EMBL" id="EEA21557.1"/>
    </source>
</evidence>
<evidence type="ECO:0000256" key="1">
    <source>
        <dbReference type="SAM" id="MobiDB-lite"/>
    </source>
</evidence>
<feature type="compositionally biased region" description="Polar residues" evidence="1">
    <location>
        <begin position="288"/>
        <end position="306"/>
    </location>
</feature>
<reference evidence="3" key="1">
    <citation type="journal article" date="2015" name="Genome Announc.">
        <title>Genome sequence of the AIDS-associated pathogen Penicillium marneffei (ATCC18224) and its near taxonomic relative Talaromyces stipitatus (ATCC10500).</title>
        <authorList>
            <person name="Nierman W.C."/>
            <person name="Fedorova-Abrams N.D."/>
            <person name="Andrianopoulos A."/>
        </authorList>
    </citation>
    <scope>NUCLEOTIDE SEQUENCE [LARGE SCALE GENOMIC DNA]</scope>
    <source>
        <strain evidence="3">ATCC 18224 / CBS 334.59 / QM 7333</strain>
    </source>
</reference>
<dbReference type="HOGENOM" id="CLU_047851_1_0_1"/>
<feature type="compositionally biased region" description="Polar residues" evidence="1">
    <location>
        <begin position="19"/>
        <end position="29"/>
    </location>
</feature>
<evidence type="ECO:0000313" key="3">
    <source>
        <dbReference type="Proteomes" id="UP000001294"/>
    </source>
</evidence>
<feature type="compositionally biased region" description="Polar residues" evidence="1">
    <location>
        <begin position="119"/>
        <end position="139"/>
    </location>
</feature>
<feature type="region of interest" description="Disordered" evidence="1">
    <location>
        <begin position="287"/>
        <end position="309"/>
    </location>
</feature>
<feature type="region of interest" description="Disordered" evidence="1">
    <location>
        <begin position="113"/>
        <end position="174"/>
    </location>
</feature>
<dbReference type="EMBL" id="DS995903">
    <property type="protein sequence ID" value="EEA21557.1"/>
    <property type="molecule type" value="Genomic_DNA"/>
</dbReference>
<organism evidence="2 3">
    <name type="scientific">Talaromyces marneffei (strain ATCC 18224 / CBS 334.59 / QM 7333)</name>
    <name type="common">Penicillium marneffei</name>
    <dbReference type="NCBI Taxonomy" id="441960"/>
    <lineage>
        <taxon>Eukaryota</taxon>
        <taxon>Fungi</taxon>
        <taxon>Dikarya</taxon>
        <taxon>Ascomycota</taxon>
        <taxon>Pezizomycotina</taxon>
        <taxon>Eurotiomycetes</taxon>
        <taxon>Eurotiomycetidae</taxon>
        <taxon>Eurotiales</taxon>
        <taxon>Trichocomaceae</taxon>
        <taxon>Talaromyces</taxon>
        <taxon>Talaromyces sect. Talaromyces</taxon>
    </lineage>
</organism>
<name>B6QNR9_TALMQ</name>
<dbReference type="PhylomeDB" id="B6QNR9"/>
<feature type="region of interest" description="Disordered" evidence="1">
    <location>
        <begin position="1"/>
        <end position="61"/>
    </location>
</feature>
<dbReference type="AlphaFoldDB" id="B6QNR9"/>
<gene>
    <name evidence="2" type="ORF">PMAA_053610</name>
</gene>
<dbReference type="VEuPathDB" id="FungiDB:PMAA_053610"/>